<dbReference type="PeptideAtlas" id="O01600"/>
<protein>
    <recommendedName>
        <fullName evidence="4">Domain of unknown function DX domain-containing protein</fullName>
    </recommendedName>
</protein>
<dbReference type="InterPro" id="IPR002593">
    <property type="entry name" value="DX"/>
</dbReference>
<feature type="region of interest" description="Disordered" evidence="1">
    <location>
        <begin position="589"/>
        <end position="649"/>
    </location>
</feature>
<accession>O01600</accession>
<dbReference type="PIR" id="T25878">
    <property type="entry name" value="T25878"/>
</dbReference>
<evidence type="ECO:0000256" key="3">
    <source>
        <dbReference type="SAM" id="SignalP"/>
    </source>
</evidence>
<dbReference type="Pfam" id="PF01666">
    <property type="entry name" value="DX"/>
    <property type="match status" value="1"/>
</dbReference>
<keyword evidence="2" id="KW-0812">Transmembrane</keyword>
<dbReference type="CTD" id="172362"/>
<dbReference type="STRING" id="6239.T10E9.4.1"/>
<organism evidence="5 6">
    <name type="scientific">Caenorhabditis elegans</name>
    <dbReference type="NCBI Taxonomy" id="6239"/>
    <lineage>
        <taxon>Eukaryota</taxon>
        <taxon>Metazoa</taxon>
        <taxon>Ecdysozoa</taxon>
        <taxon>Nematoda</taxon>
        <taxon>Chromadorea</taxon>
        <taxon>Rhabditida</taxon>
        <taxon>Rhabditina</taxon>
        <taxon>Rhabditomorpha</taxon>
        <taxon>Rhabditoidea</taxon>
        <taxon>Rhabditidae</taxon>
        <taxon>Peloderinae</taxon>
        <taxon>Caenorhabditis</taxon>
    </lineage>
</organism>
<feature type="signal peptide" evidence="3">
    <location>
        <begin position="1"/>
        <end position="18"/>
    </location>
</feature>
<dbReference type="PANTHER" id="PTHR36157:SF1">
    <property type="entry name" value="DOMAIN OF UNKNOWN FUNCTION DX DOMAIN-CONTAINING PROTEIN"/>
    <property type="match status" value="1"/>
</dbReference>
<dbReference type="RefSeq" id="NP_491879.2">
    <property type="nucleotide sequence ID" value="NM_059478.5"/>
</dbReference>
<keyword evidence="8" id="KW-1267">Proteomics identification</keyword>
<dbReference type="SMR" id="O01600"/>
<dbReference type="HOGENOM" id="CLU_017635_0_0_1"/>
<evidence type="ECO:0000256" key="2">
    <source>
        <dbReference type="SAM" id="Phobius"/>
    </source>
</evidence>
<dbReference type="WormBase" id="T10E9.4">
    <property type="protein sequence ID" value="CE39771"/>
    <property type="gene ID" value="WBGene00020414"/>
</dbReference>
<evidence type="ECO:0000313" key="6">
    <source>
        <dbReference type="Proteomes" id="UP000001940"/>
    </source>
</evidence>
<name>O01600_CAEEL</name>
<keyword evidence="6" id="KW-1185">Reference proteome</keyword>
<dbReference type="OrthoDB" id="5814263at2759"/>
<keyword evidence="2" id="KW-0472">Membrane</keyword>
<feature type="domain" description="Domain of unknown function DX" evidence="4">
    <location>
        <begin position="467"/>
        <end position="543"/>
    </location>
</feature>
<dbReference type="GeneID" id="172362"/>
<dbReference type="KEGG" id="cel:CELE_T10E9.4"/>
<feature type="compositionally biased region" description="Low complexity" evidence="1">
    <location>
        <begin position="633"/>
        <end position="649"/>
    </location>
</feature>
<proteinExistence type="evidence at protein level"/>
<feature type="transmembrane region" description="Helical" evidence="2">
    <location>
        <begin position="555"/>
        <end position="580"/>
    </location>
</feature>
<keyword evidence="2" id="KW-1133">Transmembrane helix</keyword>
<keyword evidence="3" id="KW-0732">Signal</keyword>
<evidence type="ECO:0007829" key="8">
    <source>
        <dbReference type="PeptideAtlas" id="O01600"/>
    </source>
</evidence>
<dbReference type="Bgee" id="WBGene00020414">
    <property type="expression patterns" value="Expressed in material anatomical entity and 2 other cell types or tissues"/>
</dbReference>
<evidence type="ECO:0000313" key="5">
    <source>
        <dbReference type="EMBL" id="CCD68104.1"/>
    </source>
</evidence>
<dbReference type="EMBL" id="BX284601">
    <property type="protein sequence ID" value="CCD68104.1"/>
    <property type="molecule type" value="Genomic_DNA"/>
</dbReference>
<dbReference type="AGR" id="WB:WBGene00020414"/>
<reference evidence="5 6" key="1">
    <citation type="journal article" date="1998" name="Science">
        <title>Genome sequence of the nematode C. elegans: a platform for investigating biology.</title>
        <authorList>
            <consortium name="The C. elegans sequencing consortium"/>
            <person name="Sulson J.E."/>
            <person name="Waterston R."/>
        </authorList>
    </citation>
    <scope>NUCLEOTIDE SEQUENCE [LARGE SCALE GENOMIC DNA]</scope>
    <source>
        <strain evidence="5 6">Bristol N2</strain>
    </source>
</reference>
<dbReference type="eggNOG" id="ENOG502RT78">
    <property type="taxonomic scope" value="Eukaryota"/>
</dbReference>
<dbReference type="PaxDb" id="6239-T10E9.4.2"/>
<dbReference type="PANTHER" id="PTHR36157">
    <property type="entry name" value="PROTEIN CBG12671-RELATED"/>
    <property type="match status" value="1"/>
</dbReference>
<dbReference type="InParanoid" id="O01600"/>
<dbReference type="Proteomes" id="UP000001940">
    <property type="component" value="Chromosome I"/>
</dbReference>
<sequence length="649" mass="71104">MTFRLTCLLIFLIVSASAVDSTSTAELTTETAPVTAPTGPNFKCPSGDDINDDGCNNRKQGVSDGTELCAAENICYRDMMKNSGVSTSACCGRLGDFCPSTRLFSYHSGGQTGFLYKYTGEADDPRWYKRDYPLSGDVACPIPFSFTLKNSNVVPLTWAEEGLEKSKANNQSYKVKTCTTNSECGDGNFCDSVYNPTFKNHRFLDRSGPKESSLQFCYKQPDLKPDLKHVKVDLGLKLCHYNEDCGNETEICHIDNITVYANVTQPEKIAVPGICVHVDVCSEADDEKTHAVLPVNSQFCKEDMHCQNAGVSANQTEYSHHCRSYSDPNNKVCCFKKKPKCKHGTAETQSPVANLMQCKKYEDCAGDLKSDKKRLELWCDEKVNVCCKDIGSTVTKDKHGTCLDYATPLYNEPKCVDVVEGKESSGVCKTKGGVCRFGHCCPSLTLTIAPSGNGTESATPTLGPYPYLTNYPCDANKPIPSQFSTYAFCDPDTNRVGILGKRHLTGEERTEVKGSACSSNKDCKSGTVCVYVNINKHVCYYHPLKKIARDVSQPWLYVLISFLICGFIFVILAVMSFVCYRSKSVFDKYKPKKKGGKKGKDSDGKKGKKGGKKGDDTSKSKSSKSKTKKTEADSTSGTTGEGATSSQMN</sequence>
<feature type="chain" id="PRO_5004157472" description="Domain of unknown function DX domain-containing protein" evidence="3">
    <location>
        <begin position="19"/>
        <end position="649"/>
    </location>
</feature>
<evidence type="ECO:0000313" key="7">
    <source>
        <dbReference type="WormBase" id="T10E9.4"/>
    </source>
</evidence>
<dbReference type="UCSC" id="T10E9.4.1">
    <property type="organism name" value="c. elegans"/>
</dbReference>
<dbReference type="FunCoup" id="O01600">
    <property type="interactions" value="1568"/>
</dbReference>
<evidence type="ECO:0000259" key="4">
    <source>
        <dbReference type="Pfam" id="PF01666"/>
    </source>
</evidence>
<evidence type="ECO:0000256" key="1">
    <source>
        <dbReference type="SAM" id="MobiDB-lite"/>
    </source>
</evidence>
<dbReference type="OMA" id="ACPIPNS"/>
<dbReference type="AlphaFoldDB" id="O01600"/>
<gene>
    <name evidence="5" type="ORF">CELE_T10E9.4</name>
    <name evidence="5 7" type="ORF">T10E9.4</name>
</gene>